<dbReference type="InterPro" id="IPR005234">
    <property type="entry name" value="ScpB_csome_segregation"/>
</dbReference>
<evidence type="ECO:0000256" key="1">
    <source>
        <dbReference type="ARBA" id="ARBA00022490"/>
    </source>
</evidence>
<dbReference type="PANTHER" id="PTHR34298:SF2">
    <property type="entry name" value="SEGREGATION AND CONDENSATION PROTEIN B"/>
    <property type="match status" value="1"/>
</dbReference>
<gene>
    <name evidence="5" type="ORF">A3E32_01835</name>
</gene>
<dbReference type="AlphaFoldDB" id="A0A1G2TM86"/>
<dbReference type="SUPFAM" id="SSF46785">
    <property type="entry name" value="Winged helix' DNA-binding domain"/>
    <property type="match status" value="2"/>
</dbReference>
<accession>A0A1G2TM86</accession>
<evidence type="ECO:0000256" key="3">
    <source>
        <dbReference type="ARBA" id="ARBA00022829"/>
    </source>
</evidence>
<name>A0A1G2TM86_9BACT</name>
<dbReference type="Gene3D" id="1.10.10.10">
    <property type="entry name" value="Winged helix-like DNA-binding domain superfamily/Winged helix DNA-binding domain"/>
    <property type="match status" value="2"/>
</dbReference>
<keyword evidence="3" id="KW-0159">Chromosome partition</keyword>
<proteinExistence type="predicted"/>
<protein>
    <submittedName>
        <fullName evidence="5">SMC-Scp complex subunit ScpB</fullName>
    </submittedName>
</protein>
<dbReference type="Proteomes" id="UP000178530">
    <property type="component" value="Unassembled WGS sequence"/>
</dbReference>
<sequence length="186" mass="21184">MDTNNLTNKIEAILFYLAEPVEISFLARTLEVPKKEVISAVNELAVSLEARGIRIIRHNDEVTIVTAPELSETIEKIVKEERQRDLGRAGIETLSIIAYKGPVSKKEIEYIRGVNCQWALRSLLLRGLIEKKGSETDTRVILYTLTSETLRYLGLSHITDLPQYQEKQKQLEVLENTEGLEKEQYG</sequence>
<evidence type="ECO:0000313" key="5">
    <source>
        <dbReference type="EMBL" id="OHA98410.1"/>
    </source>
</evidence>
<dbReference type="Pfam" id="PF04079">
    <property type="entry name" value="SMC_ScpB"/>
    <property type="match status" value="1"/>
</dbReference>
<dbReference type="InterPro" id="IPR036388">
    <property type="entry name" value="WH-like_DNA-bd_sf"/>
</dbReference>
<keyword evidence="2" id="KW-0132">Cell division</keyword>
<dbReference type="InterPro" id="IPR036390">
    <property type="entry name" value="WH_DNA-bd_sf"/>
</dbReference>
<dbReference type="PANTHER" id="PTHR34298">
    <property type="entry name" value="SEGREGATION AND CONDENSATION PROTEIN B"/>
    <property type="match status" value="1"/>
</dbReference>
<keyword evidence="1" id="KW-0963">Cytoplasm</keyword>
<dbReference type="NCBIfam" id="TIGR00281">
    <property type="entry name" value="SMC-Scp complex subunit ScpB"/>
    <property type="match status" value="1"/>
</dbReference>
<evidence type="ECO:0000313" key="6">
    <source>
        <dbReference type="Proteomes" id="UP000178530"/>
    </source>
</evidence>
<reference evidence="5 6" key="1">
    <citation type="journal article" date="2016" name="Nat. Commun.">
        <title>Thousands of microbial genomes shed light on interconnected biogeochemical processes in an aquifer system.</title>
        <authorList>
            <person name="Anantharaman K."/>
            <person name="Brown C.T."/>
            <person name="Hug L.A."/>
            <person name="Sharon I."/>
            <person name="Castelle C.J."/>
            <person name="Probst A.J."/>
            <person name="Thomas B.C."/>
            <person name="Singh A."/>
            <person name="Wilkins M.J."/>
            <person name="Karaoz U."/>
            <person name="Brodie E.L."/>
            <person name="Williams K.H."/>
            <person name="Hubbard S.S."/>
            <person name="Banfield J.F."/>
        </authorList>
    </citation>
    <scope>NUCLEOTIDE SEQUENCE [LARGE SCALE GENOMIC DNA]</scope>
</reference>
<evidence type="ECO:0000256" key="2">
    <source>
        <dbReference type="ARBA" id="ARBA00022618"/>
    </source>
</evidence>
<dbReference type="GO" id="GO:0051301">
    <property type="term" value="P:cell division"/>
    <property type="evidence" value="ECO:0007669"/>
    <property type="project" value="UniProtKB-KW"/>
</dbReference>
<comment type="caution">
    <text evidence="5">The sequence shown here is derived from an EMBL/GenBank/DDBJ whole genome shotgun (WGS) entry which is preliminary data.</text>
</comment>
<dbReference type="EMBL" id="MHVU01000024">
    <property type="protein sequence ID" value="OHA98410.1"/>
    <property type="molecule type" value="Genomic_DNA"/>
</dbReference>
<evidence type="ECO:0000256" key="4">
    <source>
        <dbReference type="ARBA" id="ARBA00023306"/>
    </source>
</evidence>
<dbReference type="GO" id="GO:0051304">
    <property type="term" value="P:chromosome separation"/>
    <property type="evidence" value="ECO:0007669"/>
    <property type="project" value="InterPro"/>
</dbReference>
<keyword evidence="4" id="KW-0131">Cell cycle</keyword>
<organism evidence="5 6">
    <name type="scientific">Candidatus Zambryskibacteria bacterium RIFCSPHIGHO2_12_FULL_38_37</name>
    <dbReference type="NCBI Taxonomy" id="1802751"/>
    <lineage>
        <taxon>Bacteria</taxon>
        <taxon>Candidatus Zambryskiibacteriota</taxon>
    </lineage>
</organism>